<proteinExistence type="predicted"/>
<reference evidence="2" key="1">
    <citation type="journal article" date="2019" name="Int. J. Syst. Evol. Microbiol.">
        <title>The Global Catalogue of Microorganisms (GCM) 10K type strain sequencing project: providing services to taxonomists for standard genome sequencing and annotation.</title>
        <authorList>
            <consortium name="The Broad Institute Genomics Platform"/>
            <consortium name="The Broad Institute Genome Sequencing Center for Infectious Disease"/>
            <person name="Wu L."/>
            <person name="Ma J."/>
        </authorList>
    </citation>
    <scope>NUCLEOTIDE SEQUENCE [LARGE SCALE GENOMIC DNA]</scope>
    <source>
        <strain evidence="2">JCM 4316</strain>
    </source>
</reference>
<gene>
    <name evidence="1" type="ORF">GCM10010246_37290</name>
</gene>
<evidence type="ECO:0000313" key="1">
    <source>
        <dbReference type="EMBL" id="GAA2347214.1"/>
    </source>
</evidence>
<dbReference type="EMBL" id="BAAASD010000014">
    <property type="protein sequence ID" value="GAA2347214.1"/>
    <property type="molecule type" value="Genomic_DNA"/>
</dbReference>
<name>A0ABP5T9Q9_9ACTN</name>
<dbReference type="RefSeq" id="WP_346175556.1">
    <property type="nucleotide sequence ID" value="NZ_BAAASD010000014.1"/>
</dbReference>
<evidence type="ECO:0000313" key="2">
    <source>
        <dbReference type="Proteomes" id="UP001500253"/>
    </source>
</evidence>
<comment type="caution">
    <text evidence="1">The sequence shown here is derived from an EMBL/GenBank/DDBJ whole genome shotgun (WGS) entry which is preliminary data.</text>
</comment>
<keyword evidence="2" id="KW-1185">Reference proteome</keyword>
<sequence length="40" mass="4405">MNQILKLQELASEVKSEEEGVVEFSTPSVALCSPPWLTTL</sequence>
<organism evidence="1 2">
    <name type="scientific">Streptomyces cuspidosporus</name>
    <dbReference type="NCBI Taxonomy" id="66882"/>
    <lineage>
        <taxon>Bacteria</taxon>
        <taxon>Bacillati</taxon>
        <taxon>Actinomycetota</taxon>
        <taxon>Actinomycetes</taxon>
        <taxon>Kitasatosporales</taxon>
        <taxon>Streptomycetaceae</taxon>
        <taxon>Streptomyces</taxon>
    </lineage>
</organism>
<dbReference type="Proteomes" id="UP001500253">
    <property type="component" value="Unassembled WGS sequence"/>
</dbReference>
<accession>A0ABP5T9Q9</accession>
<evidence type="ECO:0008006" key="3">
    <source>
        <dbReference type="Google" id="ProtNLM"/>
    </source>
</evidence>
<protein>
    <recommendedName>
        <fullName evidence="3">Lantibiotic</fullName>
    </recommendedName>
</protein>